<feature type="binding site" description="axial binding residue" evidence="2">
    <location>
        <position position="473"/>
    </location>
    <ligand>
        <name>heme</name>
        <dbReference type="ChEBI" id="CHEBI:30413"/>
    </ligand>
    <ligandPart>
        <name>Fe</name>
        <dbReference type="ChEBI" id="CHEBI:18248"/>
    </ligandPart>
</feature>
<dbReference type="Pfam" id="PF00067">
    <property type="entry name" value="p450"/>
    <property type="match status" value="1"/>
</dbReference>
<evidence type="ECO:0008006" key="6">
    <source>
        <dbReference type="Google" id="ProtNLM"/>
    </source>
</evidence>
<dbReference type="Proteomes" id="UP001489004">
    <property type="component" value="Unassembled WGS sequence"/>
</dbReference>
<reference evidence="4 5" key="1">
    <citation type="journal article" date="2024" name="Nat. Commun.">
        <title>Phylogenomics reveals the evolutionary origins of lichenization in chlorophyte algae.</title>
        <authorList>
            <person name="Puginier C."/>
            <person name="Libourel C."/>
            <person name="Otte J."/>
            <person name="Skaloud P."/>
            <person name="Haon M."/>
            <person name="Grisel S."/>
            <person name="Petersen M."/>
            <person name="Berrin J.G."/>
            <person name="Delaux P.M."/>
            <person name="Dal Grande F."/>
            <person name="Keller J."/>
        </authorList>
    </citation>
    <scope>NUCLEOTIDE SEQUENCE [LARGE SCALE GENOMIC DNA]</scope>
    <source>
        <strain evidence="4 5">SAG 2043</strain>
    </source>
</reference>
<gene>
    <name evidence="4" type="ORF">WJX72_004273</name>
</gene>
<dbReference type="EMBL" id="JALJOR010000005">
    <property type="protein sequence ID" value="KAK9816727.1"/>
    <property type="molecule type" value="Genomic_DNA"/>
</dbReference>
<dbReference type="GO" id="GO:0005506">
    <property type="term" value="F:iron ion binding"/>
    <property type="evidence" value="ECO:0007669"/>
    <property type="project" value="InterPro"/>
</dbReference>
<dbReference type="InterPro" id="IPR036396">
    <property type="entry name" value="Cyt_P450_sf"/>
</dbReference>
<dbReference type="PANTHER" id="PTHR24305:SF166">
    <property type="entry name" value="CYTOCHROME P450 12A4, MITOCHONDRIAL-RELATED"/>
    <property type="match status" value="1"/>
</dbReference>
<comment type="similarity">
    <text evidence="1">Belongs to the cytochrome P450 family.</text>
</comment>
<feature type="signal peptide" evidence="3">
    <location>
        <begin position="1"/>
        <end position="18"/>
    </location>
</feature>
<keyword evidence="3" id="KW-0732">Signal</keyword>
<comment type="cofactor">
    <cofactor evidence="2">
        <name>heme</name>
        <dbReference type="ChEBI" id="CHEBI:30413"/>
    </cofactor>
</comment>
<name>A0AAW1Q727_9CHLO</name>
<dbReference type="InterPro" id="IPR002401">
    <property type="entry name" value="Cyt_P450_E_grp-I"/>
</dbReference>
<dbReference type="SUPFAM" id="SSF48264">
    <property type="entry name" value="Cytochrome P450"/>
    <property type="match status" value="1"/>
</dbReference>
<keyword evidence="5" id="KW-1185">Reference proteome</keyword>
<evidence type="ECO:0000313" key="4">
    <source>
        <dbReference type="EMBL" id="KAK9816727.1"/>
    </source>
</evidence>
<evidence type="ECO:0000313" key="5">
    <source>
        <dbReference type="Proteomes" id="UP001489004"/>
    </source>
</evidence>
<proteinExistence type="inferred from homology"/>
<comment type="caution">
    <text evidence="4">The sequence shown here is derived from an EMBL/GenBank/DDBJ whole genome shotgun (WGS) entry which is preliminary data.</text>
</comment>
<evidence type="ECO:0000256" key="1">
    <source>
        <dbReference type="ARBA" id="ARBA00010617"/>
    </source>
</evidence>
<dbReference type="GO" id="GO:0020037">
    <property type="term" value="F:heme binding"/>
    <property type="evidence" value="ECO:0007669"/>
    <property type="project" value="InterPro"/>
</dbReference>
<dbReference type="InterPro" id="IPR001128">
    <property type="entry name" value="Cyt_P450"/>
</dbReference>
<dbReference type="InterPro" id="IPR050121">
    <property type="entry name" value="Cytochrome_P450_monoxygenase"/>
</dbReference>
<dbReference type="GO" id="GO:0004497">
    <property type="term" value="F:monooxygenase activity"/>
    <property type="evidence" value="ECO:0007669"/>
    <property type="project" value="InterPro"/>
</dbReference>
<dbReference type="AlphaFoldDB" id="A0AAW1Q727"/>
<dbReference type="Gene3D" id="1.10.630.10">
    <property type="entry name" value="Cytochrome P450"/>
    <property type="match status" value="1"/>
</dbReference>
<accession>A0AAW1Q727</accession>
<feature type="chain" id="PRO_5043362819" description="Cytochrome P450" evidence="3">
    <location>
        <begin position="19"/>
        <end position="532"/>
    </location>
</feature>
<dbReference type="CDD" id="cd00302">
    <property type="entry name" value="cytochrome_P450"/>
    <property type="match status" value="1"/>
</dbReference>
<protein>
    <recommendedName>
        <fullName evidence="6">Cytochrome P450</fullName>
    </recommendedName>
</protein>
<dbReference type="PANTHER" id="PTHR24305">
    <property type="entry name" value="CYTOCHROME P450"/>
    <property type="match status" value="1"/>
</dbReference>
<dbReference type="GO" id="GO:0016705">
    <property type="term" value="F:oxidoreductase activity, acting on paired donors, with incorporation or reduction of molecular oxygen"/>
    <property type="evidence" value="ECO:0007669"/>
    <property type="project" value="InterPro"/>
</dbReference>
<keyword evidence="2" id="KW-0349">Heme</keyword>
<evidence type="ECO:0000256" key="2">
    <source>
        <dbReference type="PIRSR" id="PIRSR602401-1"/>
    </source>
</evidence>
<evidence type="ECO:0000256" key="3">
    <source>
        <dbReference type="SAM" id="SignalP"/>
    </source>
</evidence>
<organism evidence="4 5">
    <name type="scientific">[Myrmecia] bisecta</name>
    <dbReference type="NCBI Taxonomy" id="41462"/>
    <lineage>
        <taxon>Eukaryota</taxon>
        <taxon>Viridiplantae</taxon>
        <taxon>Chlorophyta</taxon>
        <taxon>core chlorophytes</taxon>
        <taxon>Trebouxiophyceae</taxon>
        <taxon>Trebouxiales</taxon>
        <taxon>Trebouxiaceae</taxon>
        <taxon>Myrmecia</taxon>
    </lineage>
</organism>
<keyword evidence="2" id="KW-0408">Iron</keyword>
<sequence length="532" mass="59116">MITLSALLVFKLLKLVSAVWRNHRLLRRYPGPKYGLLGVSAELSKGQAHRLLTAWCKEFGPIYRIRILWKHILVTHDPALVLDVYNSKLLDKNRGALQALDAMLSHKERPSLLTALTDTRWKAVRKGIAPAFSPQNLRKSFHYVVEAGQQLRRILLDWGPDTVVDIDNALLREAMDVIGRLDFDQEMDAGRVGFDQDMGATAGLMGGPASYNIDVTQAGMVEVARRFMDPLRRLKTWRKDVREGKAALARYHTIMEVLLRKIRASPPDPNTIAGHLLSIKDPDTGKPLADDRLLPEIGTLFLAGFETTGHTAAWILYLVSQHPDEEAKIVAELQQLGLLATSKDPAPREVVYGDLAQLTYLNAVIKEGLRIYPAVGTGAMRLNPKQDVLLGGGLLLPRGVRIWCPTHGLHNSFENWDQPDTFSPERWLEPGTEYAKDSLPGANTIHAAHTNDDEGGMQRPRRYAPFALGRRSCVGSNLANINLTCTLAQLLGYFTFRLADEMGGPEGVRAAERTAITVSPAMGMKMHCIPRE</sequence>
<dbReference type="PRINTS" id="PR00463">
    <property type="entry name" value="EP450I"/>
</dbReference>
<dbReference type="PRINTS" id="PR00385">
    <property type="entry name" value="P450"/>
</dbReference>
<keyword evidence="2" id="KW-0479">Metal-binding</keyword>